<evidence type="ECO:0000256" key="1">
    <source>
        <dbReference type="SAM" id="MobiDB-lite"/>
    </source>
</evidence>
<gene>
    <name evidence="2" type="ORF">P5673_027419</name>
</gene>
<keyword evidence="3" id="KW-1185">Reference proteome</keyword>
<dbReference type="AlphaFoldDB" id="A0AAD9UVM8"/>
<feature type="region of interest" description="Disordered" evidence="1">
    <location>
        <begin position="28"/>
        <end position="85"/>
    </location>
</feature>
<feature type="compositionally biased region" description="Acidic residues" evidence="1">
    <location>
        <begin position="160"/>
        <end position="188"/>
    </location>
</feature>
<accession>A0AAD9UVM8</accession>
<reference evidence="2" key="2">
    <citation type="journal article" date="2023" name="Science">
        <title>Genomic signatures of disease resistance in endangered staghorn corals.</title>
        <authorList>
            <person name="Vollmer S.V."/>
            <person name="Selwyn J.D."/>
            <person name="Despard B.A."/>
            <person name="Roesel C.L."/>
        </authorList>
    </citation>
    <scope>NUCLEOTIDE SEQUENCE</scope>
    <source>
        <strain evidence="2">K2</strain>
    </source>
</reference>
<feature type="compositionally biased region" description="Polar residues" evidence="1">
    <location>
        <begin position="44"/>
        <end position="66"/>
    </location>
</feature>
<organism evidence="2 3">
    <name type="scientific">Acropora cervicornis</name>
    <name type="common">Staghorn coral</name>
    <dbReference type="NCBI Taxonomy" id="6130"/>
    <lineage>
        <taxon>Eukaryota</taxon>
        <taxon>Metazoa</taxon>
        <taxon>Cnidaria</taxon>
        <taxon>Anthozoa</taxon>
        <taxon>Hexacorallia</taxon>
        <taxon>Scleractinia</taxon>
        <taxon>Astrocoeniina</taxon>
        <taxon>Acroporidae</taxon>
        <taxon>Acropora</taxon>
    </lineage>
</organism>
<proteinExistence type="predicted"/>
<dbReference type="EMBL" id="JARQWQ010000095">
    <property type="protein sequence ID" value="KAK2551644.1"/>
    <property type="molecule type" value="Genomic_DNA"/>
</dbReference>
<evidence type="ECO:0000313" key="2">
    <source>
        <dbReference type="EMBL" id="KAK2551644.1"/>
    </source>
</evidence>
<feature type="region of interest" description="Disordered" evidence="1">
    <location>
        <begin position="149"/>
        <end position="221"/>
    </location>
</feature>
<name>A0AAD9UVM8_ACRCE</name>
<protein>
    <submittedName>
        <fullName evidence="2">Uncharacterized protein</fullName>
    </submittedName>
</protein>
<dbReference type="Proteomes" id="UP001249851">
    <property type="component" value="Unassembled WGS sequence"/>
</dbReference>
<sequence length="244" mass="27115">MVSHEGKDSGNEISSSFSTQTSFQIIREFLPGAAAPKKKRKRSTQIGTPHSTSTGDIPETPGTSPTGDIPETPDTSSTGDILETPCTSDRVGNIFYAPLLSYHGHNILEADPSPTTCTTCEYNKKKKKALLKMQNQLKKKYKALQQSYNKLRSTEPAQPEPEEEVVYKESEEEVEERGEQVDCEEDEQSDKKEEVDWAALEESAGEYSSQSDGEDDEKESCNTIRCCETSSAAIKGWEPWLFLT</sequence>
<evidence type="ECO:0000313" key="3">
    <source>
        <dbReference type="Proteomes" id="UP001249851"/>
    </source>
</evidence>
<reference evidence="2" key="1">
    <citation type="journal article" date="2023" name="G3 (Bethesda)">
        <title>Whole genome assembly and annotation of the endangered Caribbean coral Acropora cervicornis.</title>
        <authorList>
            <person name="Selwyn J.D."/>
            <person name="Vollmer S.V."/>
        </authorList>
    </citation>
    <scope>NUCLEOTIDE SEQUENCE</scope>
    <source>
        <strain evidence="2">K2</strain>
    </source>
</reference>
<comment type="caution">
    <text evidence="2">The sequence shown here is derived from an EMBL/GenBank/DDBJ whole genome shotgun (WGS) entry which is preliminary data.</text>
</comment>